<name>A0ABS6KHJ8_9MYCO</name>
<dbReference type="PANTHER" id="PTHR43798:SF33">
    <property type="entry name" value="HYDROLASE, PUTATIVE (AFU_ORTHOLOGUE AFUA_2G14860)-RELATED"/>
    <property type="match status" value="1"/>
</dbReference>
<dbReference type="Gene3D" id="3.40.50.1820">
    <property type="entry name" value="alpha/beta hydrolase"/>
    <property type="match status" value="1"/>
</dbReference>
<gene>
    <name evidence="2" type="ORF">FR943_04210</name>
</gene>
<dbReference type="InterPro" id="IPR050266">
    <property type="entry name" value="AB_hydrolase_sf"/>
</dbReference>
<dbReference type="PANTHER" id="PTHR43798">
    <property type="entry name" value="MONOACYLGLYCEROL LIPASE"/>
    <property type="match status" value="1"/>
</dbReference>
<feature type="domain" description="AB hydrolase-1" evidence="1">
    <location>
        <begin position="27"/>
        <end position="150"/>
    </location>
</feature>
<keyword evidence="3" id="KW-1185">Reference proteome</keyword>
<evidence type="ECO:0000259" key="1">
    <source>
        <dbReference type="Pfam" id="PF00561"/>
    </source>
</evidence>
<dbReference type="Pfam" id="PF00561">
    <property type="entry name" value="Abhydrolase_1"/>
    <property type="match status" value="1"/>
</dbReference>
<dbReference type="InterPro" id="IPR000073">
    <property type="entry name" value="AB_hydrolase_1"/>
</dbReference>
<organism evidence="2 3">
    <name type="scientific">[Mycobacterium] fortunisiensis</name>
    <dbReference type="NCBI Taxonomy" id="2600579"/>
    <lineage>
        <taxon>Bacteria</taxon>
        <taxon>Bacillati</taxon>
        <taxon>Actinomycetota</taxon>
        <taxon>Actinomycetes</taxon>
        <taxon>Mycobacteriales</taxon>
        <taxon>Mycobacteriaceae</taxon>
        <taxon>Mycolicibacterium</taxon>
    </lineage>
</organism>
<sequence length="273" mass="29855">MNHTAEQPSSIAAVALFVREYGPAVAPAVIFLHGGHLSGWSWQPVVDRMPQYRCLVPDLPQYGKSFELGPFDMSRAADAVAELIRFHVGTGHAHVVGYSLGAQVGLQLLATEPKLVDRAVLCGTLVNTLPGVRLAQRLLGTMARVPWFQQMVNRRWNAREVGVPAANLDDYHEDVRLSSGPQLAHVVVASAGFTIPERLDESDTPTLFLSGANERPFVRRWAATLAHRMPNGVDGAAAGMHHDWPLRCPDLFSRTASGWLSNTTLPPEIQLFS</sequence>
<dbReference type="InterPro" id="IPR029058">
    <property type="entry name" value="AB_hydrolase_fold"/>
</dbReference>
<comment type="caution">
    <text evidence="2">The sequence shown here is derived from an EMBL/GenBank/DDBJ whole genome shotgun (WGS) entry which is preliminary data.</text>
</comment>
<evidence type="ECO:0000313" key="3">
    <source>
        <dbReference type="Proteomes" id="UP000812982"/>
    </source>
</evidence>
<reference evidence="2 3" key="1">
    <citation type="journal article" date="2021" name="Sci. Rep.">
        <title>Phenotypic and genomic hallmarks of a novel, potentially pathogenic rapidly growing Mycobacterium species related to the Mycobacterium fortuitum complex.</title>
        <authorList>
            <person name="Gharbi R."/>
            <person name="Khanna V."/>
            <person name="Frigui W."/>
            <person name="Mhenni B."/>
            <person name="Brosch R."/>
            <person name="Mardassi H."/>
        </authorList>
    </citation>
    <scope>NUCLEOTIDE SEQUENCE [LARGE SCALE GENOMIC DNA]</scope>
    <source>
        <strain evidence="2 3">TNTM28</strain>
    </source>
</reference>
<accession>A0ABS6KHJ8</accession>
<dbReference type="GO" id="GO:0016787">
    <property type="term" value="F:hydrolase activity"/>
    <property type="evidence" value="ECO:0007669"/>
    <property type="project" value="UniProtKB-KW"/>
</dbReference>
<keyword evidence="2" id="KW-0378">Hydrolase</keyword>
<dbReference type="EMBL" id="VOMB01000005">
    <property type="protein sequence ID" value="MBU9763052.1"/>
    <property type="molecule type" value="Genomic_DNA"/>
</dbReference>
<evidence type="ECO:0000313" key="2">
    <source>
        <dbReference type="EMBL" id="MBU9763052.1"/>
    </source>
</evidence>
<proteinExistence type="predicted"/>
<dbReference type="Proteomes" id="UP000812982">
    <property type="component" value="Unassembled WGS sequence"/>
</dbReference>
<protein>
    <submittedName>
        <fullName evidence="2">Alpha/beta hydrolase</fullName>
    </submittedName>
</protein>
<dbReference type="SUPFAM" id="SSF53474">
    <property type="entry name" value="alpha/beta-Hydrolases"/>
    <property type="match status" value="1"/>
</dbReference>